<feature type="transmembrane region" description="Helical" evidence="7">
    <location>
        <begin position="150"/>
        <end position="168"/>
    </location>
</feature>
<sequence>MTSATEADVVAQEKGTPMPGSRLRHRSLPGLVLRELCGGLVPIGVVLLLWQVAYVALPANSFLRSPVEAIRYAAEPGTLDRLAVALGSTFAMVVLGYAIAIAVSIVLASVVVSSMVLARALMPVAVLLGTIPVIVISPVVIMLVGRSPATSVTVCVLITFFPALVNIVSAMGSVPPTLLDLCGVLGGGRMRTLVSVRLPRAVPGLVSAGKLGLPAALTGVILTEYIATGAGIGTYINLARANYWYVEMWAGILAVLVCSVLVYTVLGVLETVLQDRYVASGRGDR</sequence>
<evidence type="ECO:0000256" key="7">
    <source>
        <dbReference type="RuleBase" id="RU363032"/>
    </source>
</evidence>
<reference evidence="10" key="2">
    <citation type="submission" date="2020-09" db="EMBL/GenBank/DDBJ databases">
        <authorList>
            <person name="Sun Q."/>
            <person name="Ohkuma M."/>
        </authorList>
    </citation>
    <scope>NUCLEOTIDE SEQUENCE</scope>
    <source>
        <strain evidence="10">JCM 19831</strain>
    </source>
</reference>
<comment type="subcellular location">
    <subcellularLocation>
        <location evidence="1 7">Cell membrane</location>
        <topology evidence="1 7">Multi-pass membrane protein</topology>
    </subcellularLocation>
</comment>
<protein>
    <submittedName>
        <fullName evidence="10">ABC transporter permease</fullName>
    </submittedName>
</protein>
<dbReference type="Proteomes" id="UP000642070">
    <property type="component" value="Unassembled WGS sequence"/>
</dbReference>
<evidence type="ECO:0000256" key="5">
    <source>
        <dbReference type="ARBA" id="ARBA00022989"/>
    </source>
</evidence>
<keyword evidence="6 7" id="KW-0472">Membrane</keyword>
<dbReference type="PROSITE" id="PS50928">
    <property type="entry name" value="ABC_TM1"/>
    <property type="match status" value="1"/>
</dbReference>
<proteinExistence type="inferred from homology"/>
<evidence type="ECO:0000256" key="1">
    <source>
        <dbReference type="ARBA" id="ARBA00004651"/>
    </source>
</evidence>
<dbReference type="GO" id="GO:0005886">
    <property type="term" value="C:plasma membrane"/>
    <property type="evidence" value="ECO:0007669"/>
    <property type="project" value="UniProtKB-SubCell"/>
</dbReference>
<evidence type="ECO:0000259" key="9">
    <source>
        <dbReference type="PROSITE" id="PS50928"/>
    </source>
</evidence>
<dbReference type="SUPFAM" id="SSF161098">
    <property type="entry name" value="MetI-like"/>
    <property type="match status" value="1"/>
</dbReference>
<evidence type="ECO:0000256" key="3">
    <source>
        <dbReference type="ARBA" id="ARBA00022475"/>
    </source>
</evidence>
<evidence type="ECO:0000256" key="8">
    <source>
        <dbReference type="SAM" id="MobiDB-lite"/>
    </source>
</evidence>
<keyword evidence="3" id="KW-1003">Cell membrane</keyword>
<comment type="caution">
    <text evidence="10">The sequence shown here is derived from an EMBL/GenBank/DDBJ whole genome shotgun (WGS) entry which is preliminary data.</text>
</comment>
<feature type="transmembrane region" description="Helical" evidence="7">
    <location>
        <begin position="215"/>
        <end position="236"/>
    </location>
</feature>
<keyword evidence="2 7" id="KW-0813">Transport</keyword>
<keyword evidence="11" id="KW-1185">Reference proteome</keyword>
<evidence type="ECO:0000313" key="11">
    <source>
        <dbReference type="Proteomes" id="UP000642070"/>
    </source>
</evidence>
<dbReference type="RefSeq" id="WP_190257006.1">
    <property type="nucleotide sequence ID" value="NZ_BMPI01000086.1"/>
</dbReference>
<evidence type="ECO:0000256" key="2">
    <source>
        <dbReference type="ARBA" id="ARBA00022448"/>
    </source>
</evidence>
<feature type="transmembrane region" description="Helical" evidence="7">
    <location>
        <begin position="31"/>
        <end position="57"/>
    </location>
</feature>
<dbReference type="Pfam" id="PF00528">
    <property type="entry name" value="BPD_transp_1"/>
    <property type="match status" value="1"/>
</dbReference>
<dbReference type="CDD" id="cd06261">
    <property type="entry name" value="TM_PBP2"/>
    <property type="match status" value="1"/>
</dbReference>
<dbReference type="Gene3D" id="1.10.3720.10">
    <property type="entry name" value="MetI-like"/>
    <property type="match status" value="1"/>
</dbReference>
<reference evidence="10" key="1">
    <citation type="journal article" date="2014" name="Int. J. Syst. Evol. Microbiol.">
        <title>Complete genome sequence of Corynebacterium casei LMG S-19264T (=DSM 44701T), isolated from a smear-ripened cheese.</title>
        <authorList>
            <consortium name="US DOE Joint Genome Institute (JGI-PGF)"/>
            <person name="Walter F."/>
            <person name="Albersmeier A."/>
            <person name="Kalinowski J."/>
            <person name="Ruckert C."/>
        </authorList>
    </citation>
    <scope>NUCLEOTIDE SEQUENCE</scope>
    <source>
        <strain evidence="10">JCM 19831</strain>
    </source>
</reference>
<comment type="similarity">
    <text evidence="7">Belongs to the binding-protein-dependent transport system permease family.</text>
</comment>
<dbReference type="AlphaFoldDB" id="A0A917X6Y5"/>
<dbReference type="PANTHER" id="PTHR30151">
    <property type="entry name" value="ALKANE SULFONATE ABC TRANSPORTER-RELATED, MEMBRANE SUBUNIT"/>
    <property type="match status" value="1"/>
</dbReference>
<feature type="region of interest" description="Disordered" evidence="8">
    <location>
        <begin position="1"/>
        <end position="20"/>
    </location>
</feature>
<keyword evidence="4 7" id="KW-0812">Transmembrane</keyword>
<dbReference type="GO" id="GO:0055085">
    <property type="term" value="P:transmembrane transport"/>
    <property type="evidence" value="ECO:0007669"/>
    <property type="project" value="InterPro"/>
</dbReference>
<feature type="domain" description="ABC transmembrane type-1" evidence="9">
    <location>
        <begin position="86"/>
        <end position="270"/>
    </location>
</feature>
<evidence type="ECO:0000256" key="6">
    <source>
        <dbReference type="ARBA" id="ARBA00023136"/>
    </source>
</evidence>
<feature type="transmembrane region" description="Helical" evidence="7">
    <location>
        <begin position="90"/>
        <end position="112"/>
    </location>
</feature>
<name>A0A917X6Y5_9ACTN</name>
<keyword evidence="5 7" id="KW-1133">Transmembrane helix</keyword>
<dbReference type="EMBL" id="BMPI01000086">
    <property type="protein sequence ID" value="GGM81383.1"/>
    <property type="molecule type" value="Genomic_DNA"/>
</dbReference>
<feature type="transmembrane region" description="Helical" evidence="7">
    <location>
        <begin position="124"/>
        <end position="144"/>
    </location>
</feature>
<gene>
    <name evidence="10" type="ORF">GCM10007977_098480</name>
</gene>
<organism evidence="10 11">
    <name type="scientific">Dactylosporangium sucinum</name>
    <dbReference type="NCBI Taxonomy" id="1424081"/>
    <lineage>
        <taxon>Bacteria</taxon>
        <taxon>Bacillati</taxon>
        <taxon>Actinomycetota</taxon>
        <taxon>Actinomycetes</taxon>
        <taxon>Micromonosporales</taxon>
        <taxon>Micromonosporaceae</taxon>
        <taxon>Dactylosporangium</taxon>
    </lineage>
</organism>
<evidence type="ECO:0000256" key="4">
    <source>
        <dbReference type="ARBA" id="ARBA00022692"/>
    </source>
</evidence>
<evidence type="ECO:0000313" key="10">
    <source>
        <dbReference type="EMBL" id="GGM81383.1"/>
    </source>
</evidence>
<dbReference type="InterPro" id="IPR035906">
    <property type="entry name" value="MetI-like_sf"/>
</dbReference>
<accession>A0A917X6Y5</accession>
<dbReference type="PANTHER" id="PTHR30151:SF0">
    <property type="entry name" value="ABC TRANSPORTER PERMEASE PROTEIN MJ0413-RELATED"/>
    <property type="match status" value="1"/>
</dbReference>
<dbReference type="InterPro" id="IPR000515">
    <property type="entry name" value="MetI-like"/>
</dbReference>
<feature type="transmembrane region" description="Helical" evidence="7">
    <location>
        <begin position="248"/>
        <end position="269"/>
    </location>
</feature>